<dbReference type="OrthoDB" id="3629408at2"/>
<organism evidence="2 3">
    <name type="scientific">Amycolatopsis pithecellobii</name>
    <dbReference type="NCBI Taxonomy" id="664692"/>
    <lineage>
        <taxon>Bacteria</taxon>
        <taxon>Bacillati</taxon>
        <taxon>Actinomycetota</taxon>
        <taxon>Actinomycetes</taxon>
        <taxon>Pseudonocardiales</taxon>
        <taxon>Pseudonocardiaceae</taxon>
        <taxon>Amycolatopsis</taxon>
    </lineage>
</organism>
<reference evidence="2 3" key="1">
    <citation type="submission" date="2019-11" db="EMBL/GenBank/DDBJ databases">
        <title>Draft genome of Amycolatopsis RM579.</title>
        <authorList>
            <person name="Duangmal K."/>
            <person name="Mingma R."/>
        </authorList>
    </citation>
    <scope>NUCLEOTIDE SEQUENCE [LARGE SCALE GENOMIC DNA]</scope>
    <source>
        <strain evidence="2 3">RM579</strain>
    </source>
</reference>
<evidence type="ECO:0000256" key="1">
    <source>
        <dbReference type="SAM" id="Phobius"/>
    </source>
</evidence>
<sequence>MSTPEHTSATDTTALETRQRALAAIYDHTTNPTRTASAISWAGWHLGEVAGVTVPLGLALTVWDGFYAFSGLAAACWAAHEVRLYLKQRAIRAKEAQR</sequence>
<accession>A0A6N7Z897</accession>
<comment type="caution">
    <text evidence="2">The sequence shown here is derived from an EMBL/GenBank/DDBJ whole genome shotgun (WGS) entry which is preliminary data.</text>
</comment>
<evidence type="ECO:0000313" key="3">
    <source>
        <dbReference type="Proteomes" id="UP000440096"/>
    </source>
</evidence>
<dbReference type="RefSeq" id="WP_154759922.1">
    <property type="nucleotide sequence ID" value="NZ_WMBA01000054.1"/>
</dbReference>
<proteinExistence type="predicted"/>
<gene>
    <name evidence="2" type="ORF">GKO32_28110</name>
</gene>
<keyword evidence="1" id="KW-0472">Membrane</keyword>
<dbReference type="AlphaFoldDB" id="A0A6N7Z897"/>
<protein>
    <submittedName>
        <fullName evidence="2">Uncharacterized protein</fullName>
    </submittedName>
</protein>
<dbReference type="Proteomes" id="UP000440096">
    <property type="component" value="Unassembled WGS sequence"/>
</dbReference>
<keyword evidence="1" id="KW-1133">Transmembrane helix</keyword>
<keyword evidence="3" id="KW-1185">Reference proteome</keyword>
<name>A0A6N7Z897_9PSEU</name>
<dbReference type="EMBL" id="WMBA01000054">
    <property type="protein sequence ID" value="MTD57814.1"/>
    <property type="molecule type" value="Genomic_DNA"/>
</dbReference>
<evidence type="ECO:0000313" key="2">
    <source>
        <dbReference type="EMBL" id="MTD57814.1"/>
    </source>
</evidence>
<keyword evidence="1" id="KW-0812">Transmembrane</keyword>
<feature type="transmembrane region" description="Helical" evidence="1">
    <location>
        <begin position="66"/>
        <end position="86"/>
    </location>
</feature>